<dbReference type="PANTHER" id="PTHR44240:SF10">
    <property type="entry name" value="J DOMAIN-CONTAINING PROTEIN"/>
    <property type="match status" value="1"/>
</dbReference>
<evidence type="ECO:0000313" key="3">
    <source>
        <dbReference type="EMBL" id="CAE7400276.1"/>
    </source>
</evidence>
<dbReference type="PANTHER" id="PTHR44240">
    <property type="entry name" value="DNAJ DOMAIN (PROKARYOTIC HEAT SHOCK PROTEIN)-RELATED"/>
    <property type="match status" value="1"/>
</dbReference>
<evidence type="ECO:0000313" key="4">
    <source>
        <dbReference type="Proteomes" id="UP000649617"/>
    </source>
</evidence>
<dbReference type="Proteomes" id="UP000649617">
    <property type="component" value="Unassembled WGS sequence"/>
</dbReference>
<feature type="compositionally biased region" description="Acidic residues" evidence="1">
    <location>
        <begin position="199"/>
        <end position="214"/>
    </location>
</feature>
<dbReference type="InterPro" id="IPR036869">
    <property type="entry name" value="J_dom_sf"/>
</dbReference>
<dbReference type="Pfam" id="PF00226">
    <property type="entry name" value="DnaJ"/>
    <property type="match status" value="1"/>
</dbReference>
<keyword evidence="4" id="KW-1185">Reference proteome</keyword>
<reference evidence="3" key="1">
    <citation type="submission" date="2021-02" db="EMBL/GenBank/DDBJ databases">
        <authorList>
            <person name="Dougan E. K."/>
            <person name="Rhodes N."/>
            <person name="Thang M."/>
            <person name="Chan C."/>
        </authorList>
    </citation>
    <scope>NUCLEOTIDE SEQUENCE</scope>
</reference>
<organism evidence="3 4">
    <name type="scientific">Symbiodinium pilosum</name>
    <name type="common">Dinoflagellate</name>
    <dbReference type="NCBI Taxonomy" id="2952"/>
    <lineage>
        <taxon>Eukaryota</taxon>
        <taxon>Sar</taxon>
        <taxon>Alveolata</taxon>
        <taxon>Dinophyceae</taxon>
        <taxon>Suessiales</taxon>
        <taxon>Symbiodiniaceae</taxon>
        <taxon>Symbiodinium</taxon>
    </lineage>
</organism>
<comment type="caution">
    <text evidence="3">The sequence shown here is derived from an EMBL/GenBank/DDBJ whole genome shotgun (WGS) entry which is preliminary data.</text>
</comment>
<dbReference type="EMBL" id="CAJNIZ010017591">
    <property type="protein sequence ID" value="CAE7400276.1"/>
    <property type="molecule type" value="Genomic_DNA"/>
</dbReference>
<dbReference type="Gene3D" id="1.10.287.110">
    <property type="entry name" value="DnaJ domain"/>
    <property type="match status" value="1"/>
</dbReference>
<feature type="domain" description="J" evidence="2">
    <location>
        <begin position="10"/>
        <end position="63"/>
    </location>
</feature>
<dbReference type="SMART" id="SM00271">
    <property type="entry name" value="DnaJ"/>
    <property type="match status" value="1"/>
</dbReference>
<evidence type="ECO:0000259" key="2">
    <source>
        <dbReference type="PROSITE" id="PS50076"/>
    </source>
</evidence>
<feature type="compositionally biased region" description="Basic and acidic residues" evidence="1">
    <location>
        <begin position="215"/>
        <end position="231"/>
    </location>
</feature>
<dbReference type="OrthoDB" id="66964at2759"/>
<feature type="compositionally biased region" description="Basic and acidic residues" evidence="1">
    <location>
        <begin position="144"/>
        <end position="184"/>
    </location>
</feature>
<dbReference type="AlphaFoldDB" id="A0A812QRZ6"/>
<dbReference type="InterPro" id="IPR052276">
    <property type="entry name" value="Diphthamide-biosynth_chaperone"/>
</dbReference>
<dbReference type="CDD" id="cd06257">
    <property type="entry name" value="DnaJ"/>
    <property type="match status" value="1"/>
</dbReference>
<proteinExistence type="predicted"/>
<dbReference type="InterPro" id="IPR001623">
    <property type="entry name" value="DnaJ_domain"/>
</dbReference>
<name>A0A812QRZ6_SYMPI</name>
<dbReference type="SUPFAM" id="SSF46565">
    <property type="entry name" value="Chaperone J-domain"/>
    <property type="match status" value="1"/>
</dbReference>
<accession>A0A812QRZ6</accession>
<feature type="region of interest" description="Disordered" evidence="1">
    <location>
        <begin position="63"/>
        <end position="93"/>
    </location>
</feature>
<feature type="region of interest" description="Disordered" evidence="1">
    <location>
        <begin position="144"/>
        <end position="240"/>
    </location>
</feature>
<dbReference type="PROSITE" id="PS50076">
    <property type="entry name" value="DNAJ_2"/>
    <property type="match status" value="1"/>
</dbReference>
<evidence type="ECO:0000256" key="1">
    <source>
        <dbReference type="SAM" id="MobiDB-lite"/>
    </source>
</evidence>
<gene>
    <name evidence="3" type="primary">DNAJ1</name>
    <name evidence="3" type="ORF">SPIL2461_LOCUS9869</name>
</gene>
<protein>
    <submittedName>
        <fullName evidence="3">DNAJ1 protein</fullName>
    </submittedName>
</protein>
<sequence length="483" mass="54784">MSPALRSYGDFYAILKVSPEATFAEIRTAYRRAALLSHPDKGGSQEDFVKVAKAFEVLSRVGDDHAGSRSNGACSRQGKRKAPAANAGETRVASRSRSLLDALERLQQLLQRLPAEDRREMLASLSEPIRARLLEFVHSRAAPDDCDGHGSAAKGHDHESTNERCTRADGTDEHDHEAQDHGSDDAEDSADQGHNSDSDGGEVLEIEDQDDSEHSDESEQARRPDVNEGQRNRRTPRGVETCLGSNNCSMYRAHVSILQLGCTTRYQPSLDIAVEQHITLVLVRRLVLQGTSLEELGLRARVRLVLMDRRTVRCHGIQGGMEVEVRSHYMLMEEALKWRQRLIAGRISGWEAFSAVWVELLQHPDRRYFGKRLTAEKAADYIQQRWELLQPHWERMQQERWVKPDKDIELSRCRRQIRSAARAVKRGLEAEAAVARRESLRLAAKQRDLREQRWRWLRRSDLTMDEMMQGLPAHLRGDVGGDG</sequence>